<reference evidence="2" key="1">
    <citation type="submission" date="2019-12" db="EMBL/GenBank/DDBJ databases">
        <title>Genome sequencing and annotation of Brassica cretica.</title>
        <authorList>
            <person name="Studholme D.J."/>
            <person name="Sarris P."/>
        </authorList>
    </citation>
    <scope>NUCLEOTIDE SEQUENCE</scope>
    <source>
        <strain evidence="2">PFS-109/04</strain>
        <tissue evidence="2">Leaf</tissue>
    </source>
</reference>
<sequence>MDNANLLTTVDAEGGLPNLPRLRFNKEGNLLAVTTADNGFKILTNADGLRTLGAYEVLARVSMLVVQVPTSAMVSSMSPASIGKVEHMDSDSPARPTPFHNGIEAMSRTMEKPRNLESID</sequence>
<evidence type="ECO:0000313" key="2">
    <source>
        <dbReference type="EMBL" id="KAF3602069.1"/>
    </source>
</evidence>
<dbReference type="Proteomes" id="UP000712600">
    <property type="component" value="Unassembled WGS sequence"/>
</dbReference>
<evidence type="ECO:0000256" key="1">
    <source>
        <dbReference type="SAM" id="MobiDB-lite"/>
    </source>
</evidence>
<comment type="caution">
    <text evidence="2">The sequence shown here is derived from an EMBL/GenBank/DDBJ whole genome shotgun (WGS) entry which is preliminary data.</text>
</comment>
<dbReference type="GO" id="GO:0006355">
    <property type="term" value="P:regulation of DNA-templated transcription"/>
    <property type="evidence" value="ECO:0007669"/>
    <property type="project" value="InterPro"/>
</dbReference>
<evidence type="ECO:0000313" key="3">
    <source>
        <dbReference type="Proteomes" id="UP000712600"/>
    </source>
</evidence>
<protein>
    <submittedName>
        <fullName evidence="2">Uncharacterized protein</fullName>
    </submittedName>
</protein>
<feature type="compositionally biased region" description="Basic and acidic residues" evidence="1">
    <location>
        <begin position="109"/>
        <end position="120"/>
    </location>
</feature>
<dbReference type="InterPro" id="IPR027728">
    <property type="entry name" value="Topless_fam"/>
</dbReference>
<accession>A0A8S9SMF2</accession>
<dbReference type="EMBL" id="QGKX02000004">
    <property type="protein sequence ID" value="KAF3602069.1"/>
    <property type="molecule type" value="Genomic_DNA"/>
</dbReference>
<organism evidence="2 3">
    <name type="scientific">Brassica cretica</name>
    <name type="common">Mustard</name>
    <dbReference type="NCBI Taxonomy" id="69181"/>
    <lineage>
        <taxon>Eukaryota</taxon>
        <taxon>Viridiplantae</taxon>
        <taxon>Streptophyta</taxon>
        <taxon>Embryophyta</taxon>
        <taxon>Tracheophyta</taxon>
        <taxon>Spermatophyta</taxon>
        <taxon>Magnoliopsida</taxon>
        <taxon>eudicotyledons</taxon>
        <taxon>Gunneridae</taxon>
        <taxon>Pentapetalae</taxon>
        <taxon>rosids</taxon>
        <taxon>malvids</taxon>
        <taxon>Brassicales</taxon>
        <taxon>Brassicaceae</taxon>
        <taxon>Brassiceae</taxon>
        <taxon>Brassica</taxon>
    </lineage>
</organism>
<gene>
    <name evidence="2" type="ORF">F2Q69_00038116</name>
</gene>
<dbReference type="PANTHER" id="PTHR44083:SF24">
    <property type="entry name" value="TOPLESS-RELATED PROTEIN 2"/>
    <property type="match status" value="1"/>
</dbReference>
<proteinExistence type="predicted"/>
<dbReference type="AlphaFoldDB" id="A0A8S9SMF2"/>
<dbReference type="PANTHER" id="PTHR44083">
    <property type="entry name" value="TOPLESS-RELATED PROTEIN 1-RELATED"/>
    <property type="match status" value="1"/>
</dbReference>
<feature type="region of interest" description="Disordered" evidence="1">
    <location>
        <begin position="83"/>
        <end position="120"/>
    </location>
</feature>
<name>A0A8S9SMF2_BRACR</name>